<comment type="subcellular location">
    <subcellularLocation>
        <location evidence="1 7">Secreted</location>
        <location evidence="1 7">Cell wall</location>
    </subcellularLocation>
</comment>
<evidence type="ECO:0000313" key="8">
    <source>
        <dbReference type="EMBL" id="KAF9061188.1"/>
    </source>
</evidence>
<accession>A0A9P5U139</accession>
<evidence type="ECO:0000256" key="4">
    <source>
        <dbReference type="ARBA" id="ARBA00022525"/>
    </source>
</evidence>
<dbReference type="EMBL" id="JADNRY010000211">
    <property type="protein sequence ID" value="KAF9061188.1"/>
    <property type="molecule type" value="Genomic_DNA"/>
</dbReference>
<proteinExistence type="inferred from homology"/>
<comment type="similarity">
    <text evidence="2 7">Belongs to the fungal hydrophobin family.</text>
</comment>
<dbReference type="SMART" id="SM00075">
    <property type="entry name" value="HYDRO"/>
    <property type="match status" value="1"/>
</dbReference>
<evidence type="ECO:0000256" key="7">
    <source>
        <dbReference type="RuleBase" id="RU365009"/>
    </source>
</evidence>
<dbReference type="OrthoDB" id="4225815at2759"/>
<dbReference type="GO" id="GO:0005199">
    <property type="term" value="F:structural constituent of cell wall"/>
    <property type="evidence" value="ECO:0007669"/>
    <property type="project" value="InterPro"/>
</dbReference>
<keyword evidence="4 7" id="KW-0964">Secreted</keyword>
<evidence type="ECO:0000256" key="5">
    <source>
        <dbReference type="ARBA" id="ARBA00023157"/>
    </source>
</evidence>
<feature type="signal peptide" evidence="7">
    <location>
        <begin position="1"/>
        <end position="22"/>
    </location>
</feature>
<keyword evidence="9" id="KW-1185">Reference proteome</keyword>
<evidence type="ECO:0000313" key="9">
    <source>
        <dbReference type="Proteomes" id="UP000772434"/>
    </source>
</evidence>
<comment type="subunit">
    <text evidence="6">Self-assembles to form functional amyloid fibrils called rodlets. Self-assembly into fibrillar rodlets occurs spontaneously at hydrophobic:hydrophilic interfaces and the rodlets further associate laterally to form amphipathic monolayers.</text>
</comment>
<dbReference type="InterPro" id="IPR001338">
    <property type="entry name" value="Class_I_Hydrophobin"/>
</dbReference>
<dbReference type="AlphaFoldDB" id="A0A9P5U139"/>
<keyword evidence="3 7" id="KW-0134">Cell wall</keyword>
<keyword evidence="7" id="KW-0732">Signal</keyword>
<organism evidence="8 9">
    <name type="scientific">Rhodocollybia butyracea</name>
    <dbReference type="NCBI Taxonomy" id="206335"/>
    <lineage>
        <taxon>Eukaryota</taxon>
        <taxon>Fungi</taxon>
        <taxon>Dikarya</taxon>
        <taxon>Basidiomycota</taxon>
        <taxon>Agaricomycotina</taxon>
        <taxon>Agaricomycetes</taxon>
        <taxon>Agaricomycetidae</taxon>
        <taxon>Agaricales</taxon>
        <taxon>Marasmiineae</taxon>
        <taxon>Omphalotaceae</taxon>
        <taxon>Rhodocollybia</taxon>
    </lineage>
</organism>
<evidence type="ECO:0000256" key="3">
    <source>
        <dbReference type="ARBA" id="ARBA00022512"/>
    </source>
</evidence>
<evidence type="ECO:0000256" key="6">
    <source>
        <dbReference type="ARBA" id="ARBA00093546"/>
    </source>
</evidence>
<evidence type="ECO:0000256" key="2">
    <source>
        <dbReference type="ARBA" id="ARBA00010446"/>
    </source>
</evidence>
<keyword evidence="5 7" id="KW-1015">Disulfide bond</keyword>
<dbReference type="GO" id="GO:0009277">
    <property type="term" value="C:fungal-type cell wall"/>
    <property type="evidence" value="ECO:0007669"/>
    <property type="project" value="InterPro"/>
</dbReference>
<dbReference type="Proteomes" id="UP000772434">
    <property type="component" value="Unassembled WGS sequence"/>
</dbReference>
<gene>
    <name evidence="8" type="ORF">BDP27DRAFT_1429227</name>
</gene>
<protein>
    <recommendedName>
        <fullName evidence="7">Hydrophobin</fullName>
    </recommendedName>
</protein>
<dbReference type="CDD" id="cd23507">
    <property type="entry name" value="hydrophobin_I"/>
    <property type="match status" value="1"/>
</dbReference>
<dbReference type="Pfam" id="PF01185">
    <property type="entry name" value="Hydrophobin"/>
    <property type="match status" value="1"/>
</dbReference>
<reference evidence="8" key="1">
    <citation type="submission" date="2020-11" db="EMBL/GenBank/DDBJ databases">
        <authorList>
            <consortium name="DOE Joint Genome Institute"/>
            <person name="Ahrendt S."/>
            <person name="Riley R."/>
            <person name="Andreopoulos W."/>
            <person name="Labutti K."/>
            <person name="Pangilinan J."/>
            <person name="Ruiz-Duenas F.J."/>
            <person name="Barrasa J.M."/>
            <person name="Sanchez-Garcia M."/>
            <person name="Camarero S."/>
            <person name="Miyauchi S."/>
            <person name="Serrano A."/>
            <person name="Linde D."/>
            <person name="Babiker R."/>
            <person name="Drula E."/>
            <person name="Ayuso-Fernandez I."/>
            <person name="Pacheco R."/>
            <person name="Padilla G."/>
            <person name="Ferreira P."/>
            <person name="Barriuso J."/>
            <person name="Kellner H."/>
            <person name="Castanera R."/>
            <person name="Alfaro M."/>
            <person name="Ramirez L."/>
            <person name="Pisabarro A.G."/>
            <person name="Kuo A."/>
            <person name="Tritt A."/>
            <person name="Lipzen A."/>
            <person name="He G."/>
            <person name="Yan M."/>
            <person name="Ng V."/>
            <person name="Cullen D."/>
            <person name="Martin F."/>
            <person name="Rosso M.-N."/>
            <person name="Henrissat B."/>
            <person name="Hibbett D."/>
            <person name="Martinez A.T."/>
            <person name="Grigoriev I.V."/>
        </authorList>
    </citation>
    <scope>NUCLEOTIDE SEQUENCE</scope>
    <source>
        <strain evidence="8">AH 40177</strain>
    </source>
</reference>
<name>A0A9P5U139_9AGAR</name>
<feature type="chain" id="PRO_5040530447" description="Hydrophobin" evidence="7">
    <location>
        <begin position="23"/>
        <end position="133"/>
    </location>
</feature>
<evidence type="ECO:0000256" key="1">
    <source>
        <dbReference type="ARBA" id="ARBA00004191"/>
    </source>
</evidence>
<sequence length="133" mass="13626">MFSRISTIAFYGLFAFTALTAASPGVAKRNYPATTTITVTAPASTNTIPASSCSTGPIQCCASTQSFNDLNELEQAGLAFLYGINIAVASDLDILLGLVCTDIVGTTCSAQAVCCENNSINSVVSIGCIPVSL</sequence>
<comment type="caution">
    <text evidence="8">The sequence shown here is derived from an EMBL/GenBank/DDBJ whole genome shotgun (WGS) entry which is preliminary data.</text>
</comment>